<keyword evidence="6 7" id="KW-0503">Monooxygenase</keyword>
<sequence>MAQSYNVAVIGAGTAGLMTARELQRERYRVTVFEKSNNVGGTWLYNPRVATDPLGIDPNREIVHTSLYRSLRVNLPRHIMGFLDYPFVKKEGGDPRSFPGHEEVLRFLEDFARDFGLVKSIRFGHEVLRVEQVDEASHEWVVESRTRGTESRWESREEVFEAVVVCSGKHTEPKIAEFPGRMLGQDCKCIAITIGLLNSLKISASDILKEVSPLAKQVHQGVRGPGFQLKKLENHKNTWQHSMIECARKDGNVVFQDGSIVDADVLIHCTGYKYHFPFLRSNGIITVENNRVGPLYKHVFPPSLAPWLSFVGLPNRVNFSRPFVWNASEALYSWLINVSEQEK</sequence>
<evidence type="ECO:0000256" key="4">
    <source>
        <dbReference type="ARBA" id="ARBA00022857"/>
    </source>
</evidence>
<dbReference type="EMBL" id="CM001879">
    <property type="protein sequence ID" value="EOX96282.1"/>
    <property type="molecule type" value="Genomic_DNA"/>
</dbReference>
<protein>
    <recommendedName>
        <fullName evidence="6">Flavin-containing monooxygenase</fullName>
        <ecNumber evidence="6">1.-.-.-</ecNumber>
    </recommendedName>
</protein>
<dbReference type="GO" id="GO:0050660">
    <property type="term" value="F:flavin adenine dinucleotide binding"/>
    <property type="evidence" value="ECO:0007669"/>
    <property type="project" value="InterPro"/>
</dbReference>
<evidence type="ECO:0000313" key="8">
    <source>
        <dbReference type="Proteomes" id="UP000026915"/>
    </source>
</evidence>
<dbReference type="InterPro" id="IPR020946">
    <property type="entry name" value="Flavin_mOase-like"/>
</dbReference>
<dbReference type="AlphaFoldDB" id="A0A061DV63"/>
<organism evidence="7 8">
    <name type="scientific">Theobroma cacao</name>
    <name type="common">Cacao</name>
    <name type="synonym">Cocoa</name>
    <dbReference type="NCBI Taxonomy" id="3641"/>
    <lineage>
        <taxon>Eukaryota</taxon>
        <taxon>Viridiplantae</taxon>
        <taxon>Streptophyta</taxon>
        <taxon>Embryophyta</taxon>
        <taxon>Tracheophyta</taxon>
        <taxon>Spermatophyta</taxon>
        <taxon>Magnoliopsida</taxon>
        <taxon>eudicotyledons</taxon>
        <taxon>Gunneridae</taxon>
        <taxon>Pentapetalae</taxon>
        <taxon>rosids</taxon>
        <taxon>malvids</taxon>
        <taxon>Malvales</taxon>
        <taxon>Malvaceae</taxon>
        <taxon>Byttnerioideae</taxon>
        <taxon>Theobroma</taxon>
    </lineage>
</organism>
<reference evidence="7 8" key="1">
    <citation type="journal article" date="2013" name="Genome Biol.">
        <title>The genome sequence of the most widely cultivated cacao type and its use to identify candidate genes regulating pod color.</title>
        <authorList>
            <person name="Motamayor J.C."/>
            <person name="Mockaitis K."/>
            <person name="Schmutz J."/>
            <person name="Haiminen N."/>
            <person name="Iii D.L."/>
            <person name="Cornejo O."/>
            <person name="Findley S.D."/>
            <person name="Zheng P."/>
            <person name="Utro F."/>
            <person name="Royaert S."/>
            <person name="Saski C."/>
            <person name="Jenkins J."/>
            <person name="Podicheti R."/>
            <person name="Zhao M."/>
            <person name="Scheffler B.E."/>
            <person name="Stack J.C."/>
            <person name="Feltus F.A."/>
            <person name="Mustiga G.M."/>
            <person name="Amores F."/>
            <person name="Phillips W."/>
            <person name="Marelli J.P."/>
            <person name="May G.D."/>
            <person name="Shapiro H."/>
            <person name="Ma J."/>
            <person name="Bustamante C.D."/>
            <person name="Schnell R.J."/>
            <person name="Main D."/>
            <person name="Gilbert D."/>
            <person name="Parida L."/>
            <person name="Kuhn D.N."/>
        </authorList>
    </citation>
    <scope>NUCLEOTIDE SEQUENCE [LARGE SCALE GENOMIC DNA]</scope>
    <source>
        <strain evidence="8">cv. Matina 1-6</strain>
    </source>
</reference>
<dbReference type="Proteomes" id="UP000026915">
    <property type="component" value="Chromosome 1"/>
</dbReference>
<keyword evidence="2 6" id="KW-0285">Flavoprotein</keyword>
<dbReference type="Gene3D" id="3.50.50.60">
    <property type="entry name" value="FAD/NAD(P)-binding domain"/>
    <property type="match status" value="2"/>
</dbReference>
<dbReference type="Gramene" id="EOX96282">
    <property type="protein sequence ID" value="EOX96282"/>
    <property type="gene ID" value="TCM_005560"/>
</dbReference>
<dbReference type="EC" id="1.-.-.-" evidence="6"/>
<dbReference type="InterPro" id="IPR050346">
    <property type="entry name" value="FMO-like"/>
</dbReference>
<keyword evidence="3 6" id="KW-0274">FAD</keyword>
<dbReference type="GO" id="GO:0004497">
    <property type="term" value="F:monooxygenase activity"/>
    <property type="evidence" value="ECO:0000318"/>
    <property type="project" value="GO_Central"/>
</dbReference>
<accession>A0A061DV63</accession>
<comment type="cofactor">
    <cofactor evidence="6">
        <name>FAD</name>
        <dbReference type="ChEBI" id="CHEBI:57692"/>
    </cofactor>
</comment>
<keyword evidence="4" id="KW-0521">NADP</keyword>
<evidence type="ECO:0000256" key="2">
    <source>
        <dbReference type="ARBA" id="ARBA00022630"/>
    </source>
</evidence>
<dbReference type="Pfam" id="PF00743">
    <property type="entry name" value="FMO-like"/>
    <property type="match status" value="2"/>
</dbReference>
<dbReference type="InParanoid" id="A0A061DV63"/>
<evidence type="ECO:0000256" key="3">
    <source>
        <dbReference type="ARBA" id="ARBA00022827"/>
    </source>
</evidence>
<evidence type="ECO:0000256" key="5">
    <source>
        <dbReference type="ARBA" id="ARBA00023002"/>
    </source>
</evidence>
<proteinExistence type="inferred from homology"/>
<dbReference type="PRINTS" id="PR00370">
    <property type="entry name" value="FMOXYGENASE"/>
</dbReference>
<dbReference type="InterPro" id="IPR036188">
    <property type="entry name" value="FAD/NAD-bd_sf"/>
</dbReference>
<dbReference type="SUPFAM" id="SSF51905">
    <property type="entry name" value="FAD/NAD(P)-binding domain"/>
    <property type="match status" value="1"/>
</dbReference>
<gene>
    <name evidence="7" type="ORF">TCM_005560</name>
</gene>
<dbReference type="GO" id="GO:0050661">
    <property type="term" value="F:NADP binding"/>
    <property type="evidence" value="ECO:0007669"/>
    <property type="project" value="InterPro"/>
</dbReference>
<dbReference type="GO" id="GO:0004499">
    <property type="term" value="F:N,N-dimethylaniline monooxygenase activity"/>
    <property type="evidence" value="ECO:0007669"/>
    <property type="project" value="InterPro"/>
</dbReference>
<dbReference type="PIRSF" id="PIRSF000332">
    <property type="entry name" value="FMO"/>
    <property type="match status" value="1"/>
</dbReference>
<evidence type="ECO:0000256" key="6">
    <source>
        <dbReference type="RuleBase" id="RU361177"/>
    </source>
</evidence>
<name>A0A061DV63_THECC</name>
<dbReference type="OMA" id="CTGHHFL"/>
<keyword evidence="8" id="KW-1185">Reference proteome</keyword>
<dbReference type="PANTHER" id="PTHR23023">
    <property type="entry name" value="DIMETHYLANILINE MONOOXYGENASE"/>
    <property type="match status" value="1"/>
</dbReference>
<evidence type="ECO:0000256" key="1">
    <source>
        <dbReference type="ARBA" id="ARBA00009183"/>
    </source>
</evidence>
<comment type="similarity">
    <text evidence="1 6">Belongs to the FMO family.</text>
</comment>
<dbReference type="STRING" id="3641.A0A061DV63"/>
<keyword evidence="5 6" id="KW-0560">Oxidoreductase</keyword>
<evidence type="ECO:0000313" key="7">
    <source>
        <dbReference type="EMBL" id="EOX96282.1"/>
    </source>
</evidence>
<dbReference type="InterPro" id="IPR000960">
    <property type="entry name" value="Flavin_mOase"/>
</dbReference>
<dbReference type="HOGENOM" id="CLU_006909_3_3_1"/>
<dbReference type="eggNOG" id="KOG1399">
    <property type="taxonomic scope" value="Eukaryota"/>
</dbReference>